<proteinExistence type="predicted"/>
<dbReference type="InterPro" id="IPR006917">
    <property type="entry name" value="SOUL_heme-bd"/>
</dbReference>
<keyword evidence="2" id="KW-1185">Reference proteome</keyword>
<dbReference type="Gene3D" id="3.20.80.10">
    <property type="entry name" value="Regulatory factor, effector binding domain"/>
    <property type="match status" value="1"/>
</dbReference>
<comment type="caution">
    <text evidence="1">The sequence shown here is derived from an EMBL/GenBank/DDBJ whole genome shotgun (WGS) entry which is preliminary data.</text>
</comment>
<sequence>MSTRNTETQAYTVIKTEEQFEIRYYPAAIMAMIFSTAKSYRDLGYSGFGKLAKYIFGGNSEKKQIAMTSPVHMDIGDSISTMAFVMPAELKKEDLPNPSNSEVIIQRSEPEYVASLQFGGFASTKRISEQKARLEKLLREKGISYYGNFRFLGYNPPYQLLGRRNEVIVAINAEDLNK</sequence>
<dbReference type="Proteomes" id="UP001165489">
    <property type="component" value="Unassembled WGS sequence"/>
</dbReference>
<dbReference type="SUPFAM" id="SSF55136">
    <property type="entry name" value="Probable bacterial effector-binding domain"/>
    <property type="match status" value="1"/>
</dbReference>
<accession>A0ABS9V4L5</accession>
<protein>
    <submittedName>
        <fullName evidence="1">Heme-binding protein</fullName>
    </submittedName>
</protein>
<dbReference type="PANTHER" id="PTHR11220:SF1">
    <property type="entry name" value="HEME-BINDING PROTEIN 2"/>
    <property type="match status" value="1"/>
</dbReference>
<evidence type="ECO:0000313" key="2">
    <source>
        <dbReference type="Proteomes" id="UP001165489"/>
    </source>
</evidence>
<dbReference type="EMBL" id="JAKZGP010000072">
    <property type="protein sequence ID" value="MCH7411356.1"/>
    <property type="molecule type" value="Genomic_DNA"/>
</dbReference>
<organism evidence="1 2">
    <name type="scientific">Belliella filtrata</name>
    <dbReference type="NCBI Taxonomy" id="2923435"/>
    <lineage>
        <taxon>Bacteria</taxon>
        <taxon>Pseudomonadati</taxon>
        <taxon>Bacteroidota</taxon>
        <taxon>Cytophagia</taxon>
        <taxon>Cytophagales</taxon>
        <taxon>Cyclobacteriaceae</taxon>
        <taxon>Belliella</taxon>
    </lineage>
</organism>
<gene>
    <name evidence="1" type="ORF">MM239_18315</name>
</gene>
<evidence type="ECO:0000313" key="1">
    <source>
        <dbReference type="EMBL" id="MCH7411356.1"/>
    </source>
</evidence>
<reference evidence="1" key="1">
    <citation type="submission" date="2022-03" db="EMBL/GenBank/DDBJ databases">
        <title>De novo assembled genomes of Belliella spp. (Cyclobacteriaceae) strains.</title>
        <authorList>
            <person name="Szabo A."/>
            <person name="Korponai K."/>
            <person name="Felfoldi T."/>
        </authorList>
    </citation>
    <scope>NUCLEOTIDE SEQUENCE</scope>
    <source>
        <strain evidence="1">DSM 111904</strain>
    </source>
</reference>
<dbReference type="InterPro" id="IPR011256">
    <property type="entry name" value="Reg_factor_effector_dom_sf"/>
</dbReference>
<name>A0ABS9V4L5_9BACT</name>
<dbReference type="PANTHER" id="PTHR11220">
    <property type="entry name" value="HEME-BINDING PROTEIN-RELATED"/>
    <property type="match status" value="1"/>
</dbReference>
<dbReference type="Pfam" id="PF04832">
    <property type="entry name" value="SOUL"/>
    <property type="match status" value="1"/>
</dbReference>
<dbReference type="RefSeq" id="WP_241349729.1">
    <property type="nucleotide sequence ID" value="NZ_JAKZGP010000072.1"/>
</dbReference>